<keyword evidence="2 5" id="KW-0812">Transmembrane</keyword>
<dbReference type="EMBL" id="CP049055">
    <property type="protein sequence ID" value="QII10251.1"/>
    <property type="molecule type" value="Genomic_DNA"/>
</dbReference>
<evidence type="ECO:0000313" key="7">
    <source>
        <dbReference type="EMBL" id="CAJ72380.1"/>
    </source>
</evidence>
<dbReference type="GO" id="GO:0005886">
    <property type="term" value="C:plasma membrane"/>
    <property type="evidence" value="ECO:0007669"/>
    <property type="project" value="TreeGrafter"/>
</dbReference>
<dbReference type="InterPro" id="IPR044880">
    <property type="entry name" value="NCX_ion-bd_dom_sf"/>
</dbReference>
<dbReference type="Gene3D" id="1.20.1420.30">
    <property type="entry name" value="NCX, central ion-binding region"/>
    <property type="match status" value="1"/>
</dbReference>
<dbReference type="GO" id="GO:0008273">
    <property type="term" value="F:calcium, potassium:sodium antiporter activity"/>
    <property type="evidence" value="ECO:0007669"/>
    <property type="project" value="TreeGrafter"/>
</dbReference>
<evidence type="ECO:0000256" key="4">
    <source>
        <dbReference type="ARBA" id="ARBA00023136"/>
    </source>
</evidence>
<dbReference type="InterPro" id="IPR004481">
    <property type="entry name" value="K/Na/Ca-exchanger"/>
</dbReference>
<dbReference type="GO" id="GO:0005262">
    <property type="term" value="F:calcium channel activity"/>
    <property type="evidence" value="ECO:0007669"/>
    <property type="project" value="TreeGrafter"/>
</dbReference>
<dbReference type="Proteomes" id="UP000501926">
    <property type="component" value="Chromosome"/>
</dbReference>
<sequence length="318" mass="34628">MILLQSLLFCAGIAALYFGAEWLVKGASRFAYFLNIKPIIIGLTIIAFGTSAPELVTGIISGIRNLNDIAIGNVIGSNIANVGLVLGVTAIILPLKVEMNLLRREIPIIIGISGLLYLMCRNGILSRWEGGLLVVGIVVYTCYISRSAKKESKVIEEEFADFISKKNTLSLDILFMFIGLTTLIGGAHLLVNSAIYLARNFGISELVVGLSVVAVGTSLPELAISTVAAFRKESDICVGNVLGSNIYNILAVLGITAIIHPLQINTSSLQFDMPVMIVFSLLLIPMIMRKFILTRWEGVFLLVGYIFYMIAIYKKCIF</sequence>
<reference evidence="8 11" key="5">
    <citation type="submission" date="2020-02" db="EMBL/GenBank/DDBJ databases">
        <title>Newly sequenced genome of strain CSTR1 showed variability in Candidatus Kuenenia stuttgartiensis genomes.</title>
        <authorList>
            <person name="Ding C."/>
            <person name="Adrian L."/>
        </authorList>
    </citation>
    <scope>NUCLEOTIDE SEQUENCE [LARGE SCALE GENOMIC DNA]</scope>
    <source>
        <strain evidence="8 11">CSTR1</strain>
    </source>
</reference>
<evidence type="ECO:0000259" key="6">
    <source>
        <dbReference type="Pfam" id="PF01699"/>
    </source>
</evidence>
<evidence type="ECO:0000256" key="2">
    <source>
        <dbReference type="ARBA" id="ARBA00022692"/>
    </source>
</evidence>
<evidence type="ECO:0000313" key="9">
    <source>
        <dbReference type="EMBL" id="SOH03896.1"/>
    </source>
</evidence>
<comment type="subcellular location">
    <subcellularLocation>
        <location evidence="1">Membrane</location>
        <topology evidence="1">Multi-pass membrane protein</topology>
    </subcellularLocation>
</comment>
<feature type="domain" description="Sodium/calcium exchanger membrane region" evidence="6">
    <location>
        <begin position="173"/>
        <end position="313"/>
    </location>
</feature>
<organism evidence="7">
    <name type="scientific">Kuenenia stuttgartiensis</name>
    <dbReference type="NCBI Taxonomy" id="174633"/>
    <lineage>
        <taxon>Bacteria</taxon>
        <taxon>Pseudomonadati</taxon>
        <taxon>Planctomycetota</taxon>
        <taxon>Candidatus Brocadiia</taxon>
        <taxon>Candidatus Brocadiales</taxon>
        <taxon>Candidatus Brocadiaceae</taxon>
        <taxon>Candidatus Kuenenia</taxon>
    </lineage>
</organism>
<evidence type="ECO:0000256" key="5">
    <source>
        <dbReference type="SAM" id="Phobius"/>
    </source>
</evidence>
<proteinExistence type="predicted"/>
<dbReference type="KEGG" id="kst:KSMBR1_1396"/>
<name>Q1PZ72_KUEST</name>
<feature type="transmembrane region" description="Helical" evidence="5">
    <location>
        <begin position="203"/>
        <end position="224"/>
    </location>
</feature>
<reference evidence="7" key="2">
    <citation type="submission" date="2006-01" db="EMBL/GenBank/DDBJ databases">
        <authorList>
            <person name="Genoscope"/>
        </authorList>
    </citation>
    <scope>NUCLEOTIDE SEQUENCE</scope>
</reference>
<evidence type="ECO:0000313" key="11">
    <source>
        <dbReference type="Proteomes" id="UP000501926"/>
    </source>
</evidence>
<accession>Q1PZ72</accession>
<feature type="transmembrane region" description="Helical" evidence="5">
    <location>
        <begin position="130"/>
        <end position="148"/>
    </location>
</feature>
<keyword evidence="3 5" id="KW-1133">Transmembrane helix</keyword>
<dbReference type="PANTHER" id="PTHR10846:SF8">
    <property type="entry name" value="INNER MEMBRANE PROTEIN YRBG"/>
    <property type="match status" value="1"/>
</dbReference>
<feature type="transmembrane region" description="Helical" evidence="5">
    <location>
        <begin position="271"/>
        <end position="288"/>
    </location>
</feature>
<dbReference type="AlphaFoldDB" id="Q1PZ72"/>
<feature type="transmembrane region" description="Helical" evidence="5">
    <location>
        <begin position="295"/>
        <end position="313"/>
    </location>
</feature>
<evidence type="ECO:0000256" key="1">
    <source>
        <dbReference type="ARBA" id="ARBA00004141"/>
    </source>
</evidence>
<gene>
    <name evidence="8" type="ORF">KsCSTR_08720</name>
    <name evidence="9" type="ORF">KSMBR1_1396</name>
    <name evidence="7" type="ORF">kustd1635</name>
</gene>
<feature type="transmembrane region" description="Helical" evidence="5">
    <location>
        <begin position="69"/>
        <end position="94"/>
    </location>
</feature>
<dbReference type="OrthoDB" id="9794225at2"/>
<reference evidence="9" key="4">
    <citation type="submission" date="2017-10" db="EMBL/GenBank/DDBJ databases">
        <authorList>
            <person name="Banno H."/>
            <person name="Chua N.-H."/>
        </authorList>
    </citation>
    <scope>NUCLEOTIDE SEQUENCE [LARGE SCALE GENOMIC DNA]</scope>
    <source>
        <strain evidence="9">Kuenenia_mbr1_ru-nijmegen</strain>
    </source>
</reference>
<protein>
    <submittedName>
        <fullName evidence="8">Putative sodium/calcium exchanger MaX1</fullName>
    </submittedName>
</protein>
<dbReference type="Pfam" id="PF01699">
    <property type="entry name" value="Na_Ca_ex"/>
    <property type="match status" value="2"/>
</dbReference>
<feature type="transmembrane region" description="Helical" evidence="5">
    <location>
        <begin position="169"/>
        <end position="191"/>
    </location>
</feature>
<keyword evidence="4 5" id="KW-0472">Membrane</keyword>
<dbReference type="RefSeq" id="WP_099324655.1">
    <property type="nucleotide sequence ID" value="NZ_CP049055.1"/>
</dbReference>
<evidence type="ECO:0000313" key="8">
    <source>
        <dbReference type="EMBL" id="QII10251.1"/>
    </source>
</evidence>
<feature type="domain" description="Sodium/calcium exchanger membrane region" evidence="6">
    <location>
        <begin position="7"/>
        <end position="143"/>
    </location>
</feature>
<dbReference type="PANTHER" id="PTHR10846">
    <property type="entry name" value="SODIUM/POTASSIUM/CALCIUM EXCHANGER"/>
    <property type="match status" value="1"/>
</dbReference>
<feature type="transmembrane region" description="Helical" evidence="5">
    <location>
        <begin position="236"/>
        <end position="259"/>
    </location>
</feature>
<dbReference type="NCBIfam" id="TIGR00367">
    <property type="entry name" value="calcium/sodium antiporter"/>
    <property type="match status" value="1"/>
</dbReference>
<dbReference type="Gene3D" id="6.10.280.80">
    <property type="entry name" value="NCX, peripheral helical region"/>
    <property type="match status" value="1"/>
</dbReference>
<dbReference type="EMBL" id="CT573072">
    <property type="protein sequence ID" value="CAJ72380.1"/>
    <property type="molecule type" value="Genomic_DNA"/>
</dbReference>
<evidence type="ECO:0000313" key="10">
    <source>
        <dbReference type="Proteomes" id="UP000221734"/>
    </source>
</evidence>
<feature type="transmembrane region" description="Helical" evidence="5">
    <location>
        <begin position="6"/>
        <end position="24"/>
    </location>
</feature>
<dbReference type="GO" id="GO:0006874">
    <property type="term" value="P:intracellular calcium ion homeostasis"/>
    <property type="evidence" value="ECO:0007669"/>
    <property type="project" value="TreeGrafter"/>
</dbReference>
<reference evidence="10" key="3">
    <citation type="submission" date="2017-10" db="EMBL/GenBank/DDBJ databases">
        <authorList>
            <person name="Frank J."/>
        </authorList>
    </citation>
    <scope>NUCLEOTIDE SEQUENCE [LARGE SCALE GENOMIC DNA]</scope>
</reference>
<reference evidence="7" key="1">
    <citation type="journal article" date="2006" name="Nature">
        <title>Deciphering the evolution and metabolism of an anammox bacterium from a community genome.</title>
        <authorList>
            <person name="Strous M."/>
            <person name="Pelletier E."/>
            <person name="Mangenot S."/>
            <person name="Rattei T."/>
            <person name="Lehner A."/>
            <person name="Taylor M.W."/>
            <person name="Horn M."/>
            <person name="Daims H."/>
            <person name="Bartol-Mavel D."/>
            <person name="Wincker P."/>
            <person name="Barbe V."/>
            <person name="Fonknechten N."/>
            <person name="Vallenet D."/>
            <person name="Segurens B."/>
            <person name="Schenowitz-Truong C."/>
            <person name="Medigue C."/>
            <person name="Collingro A."/>
            <person name="Snel B."/>
            <person name="Dutilh B.E."/>
            <person name="OpDenCamp H.J.M."/>
            <person name="vanDerDrift C."/>
            <person name="Cirpus I."/>
            <person name="vanDePas-Schoonen K.T."/>
            <person name="Harhangi H.R."/>
            <person name="vanNiftrik L."/>
            <person name="Schmid M."/>
            <person name="Keltjens J."/>
            <person name="vanDeVossenberg J."/>
            <person name="Kartal B."/>
            <person name="Meier H."/>
            <person name="Frishman D."/>
            <person name="Huynen M.A."/>
            <person name="Mewes H."/>
            <person name="Weissenbach J."/>
            <person name="Jetten M.S.M."/>
            <person name="Wagner M."/>
            <person name="LePaslier D."/>
        </authorList>
    </citation>
    <scope>NUCLEOTIDE SEQUENCE</scope>
</reference>
<dbReference type="InterPro" id="IPR004837">
    <property type="entry name" value="NaCa_Exmemb"/>
</dbReference>
<keyword evidence="10" id="KW-1185">Reference proteome</keyword>
<dbReference type="EMBL" id="LT934425">
    <property type="protein sequence ID" value="SOH03896.1"/>
    <property type="molecule type" value="Genomic_DNA"/>
</dbReference>
<evidence type="ECO:0000256" key="3">
    <source>
        <dbReference type="ARBA" id="ARBA00022989"/>
    </source>
</evidence>
<dbReference type="Proteomes" id="UP000221734">
    <property type="component" value="Chromosome Kuenenia_stuttgartiensis_MBR1"/>
</dbReference>